<dbReference type="EC" id="4.2.1.20" evidence="6"/>
<comment type="cofactor">
    <cofactor evidence="1">
        <name>pyridoxal 5'-phosphate</name>
        <dbReference type="ChEBI" id="CHEBI:597326"/>
    </cofactor>
</comment>
<dbReference type="InterPro" id="IPR006653">
    <property type="entry name" value="Trp_synth_b_CS"/>
</dbReference>
<dbReference type="GO" id="GO:0052684">
    <property type="term" value="F:L-serine hydro-lyase (adding indole, L-tryptophan-forming) activity"/>
    <property type="evidence" value="ECO:0007669"/>
    <property type="project" value="TreeGrafter"/>
</dbReference>
<comment type="caution">
    <text evidence="15">The sequence shown here is derived from an EMBL/GenBank/DDBJ whole genome shotgun (WGS) entry which is preliminary data.</text>
</comment>
<dbReference type="PROSITE" id="PS00168">
    <property type="entry name" value="TRP_SYNTHASE_BETA"/>
    <property type="match status" value="1"/>
</dbReference>
<name>A0A133UYM1_9EURY</name>
<comment type="pathway">
    <text evidence="3">Amino-acid biosynthesis; L-tryptophan biosynthesis; L-tryptophan from chorismate: step 5/5.</text>
</comment>
<sequence length="450" mass="50624">MNQLKFSLEESEIPEKWYNILPLLSLEPPLNPKSLDPAEKEDLLKIFAKPCVEQEMSQESWIDIPEKVRKIYRHWRPTPLFRARDLEDMIGTPAKIYYKYEGVSPPGSHKPNTAVAQAYYNKKEGMERVTTETGAGQWGSALSYGANQFDLPSTVYMVRISYRQKPDRRPMMEAWNGEVIPSPSKKTEAGKDRFNEDSENPGSLGIAIAEAIEDAAKHENVHYTIGSVLNHVLLHQTVIGLETKKQFKKAGDEPDIMIGCAGGGSSFAGFSLPFIGDVIEGEKNTNFRVVEPTACPSLTSGRYRYDFGDSAQETPLIKMYTLGHDFVPPPIHSGGLRYHGMAPIISKLVEEEVMEPVAVSQMEMFEAALEFSDVEGIIPAPEPGHAIQQTIKEAKRCRETGEEKTIAFLLCGHGHFDMEAYREYYSDELEHIEYPEDEIEKSMDKLPDVE</sequence>
<feature type="compositionally biased region" description="Basic and acidic residues" evidence="13">
    <location>
        <begin position="185"/>
        <end position="196"/>
    </location>
</feature>
<evidence type="ECO:0000259" key="14">
    <source>
        <dbReference type="Pfam" id="PF00291"/>
    </source>
</evidence>
<dbReference type="NCBIfam" id="NF009057">
    <property type="entry name" value="PRK12391.1"/>
    <property type="match status" value="1"/>
</dbReference>
<dbReference type="UniPathway" id="UPA00035">
    <property type="reaction ID" value="UER00044"/>
</dbReference>
<evidence type="ECO:0000256" key="6">
    <source>
        <dbReference type="ARBA" id="ARBA00012043"/>
    </source>
</evidence>
<keyword evidence="8" id="KW-0822">Tryptophan biosynthesis</keyword>
<protein>
    <recommendedName>
        <fullName evidence="6">tryptophan synthase</fullName>
        <ecNumber evidence="6">4.2.1.20</ecNumber>
    </recommendedName>
</protein>
<comment type="catalytic activity">
    <reaction evidence="12">
        <text>(1S,2R)-1-C-(indol-3-yl)glycerol 3-phosphate + L-serine = D-glyceraldehyde 3-phosphate + L-tryptophan + H2O</text>
        <dbReference type="Rhea" id="RHEA:10532"/>
        <dbReference type="ChEBI" id="CHEBI:15377"/>
        <dbReference type="ChEBI" id="CHEBI:33384"/>
        <dbReference type="ChEBI" id="CHEBI:57912"/>
        <dbReference type="ChEBI" id="CHEBI:58866"/>
        <dbReference type="ChEBI" id="CHEBI:59776"/>
        <dbReference type="EC" id="4.2.1.20"/>
    </reaction>
</comment>
<evidence type="ECO:0000313" key="15">
    <source>
        <dbReference type="EMBL" id="KXA99257.1"/>
    </source>
</evidence>
<dbReference type="PANTHER" id="PTHR48077:SF6">
    <property type="entry name" value="TRYPTOPHAN SYNTHASE"/>
    <property type="match status" value="1"/>
</dbReference>
<evidence type="ECO:0000256" key="3">
    <source>
        <dbReference type="ARBA" id="ARBA00004733"/>
    </source>
</evidence>
<dbReference type="PIRSF" id="PIRSF500824">
    <property type="entry name" value="TrpB_prok"/>
    <property type="match status" value="1"/>
</dbReference>
<evidence type="ECO:0000256" key="10">
    <source>
        <dbReference type="ARBA" id="ARBA00023141"/>
    </source>
</evidence>
<dbReference type="InterPro" id="IPR001926">
    <property type="entry name" value="TrpB-like_PALP"/>
</dbReference>
<dbReference type="Proteomes" id="UP000070344">
    <property type="component" value="Unassembled WGS sequence"/>
</dbReference>
<keyword evidence="10" id="KW-0057">Aromatic amino acid biosynthesis</keyword>
<dbReference type="PATRIC" id="fig|1698271.3.peg.127"/>
<dbReference type="GO" id="GO:0005737">
    <property type="term" value="C:cytoplasm"/>
    <property type="evidence" value="ECO:0007669"/>
    <property type="project" value="TreeGrafter"/>
</dbReference>
<keyword evidence="11 15" id="KW-0456">Lyase</keyword>
<evidence type="ECO:0000256" key="13">
    <source>
        <dbReference type="SAM" id="MobiDB-lite"/>
    </source>
</evidence>
<feature type="region of interest" description="Disordered" evidence="13">
    <location>
        <begin position="178"/>
        <end position="200"/>
    </location>
</feature>
<comment type="function">
    <text evidence="2">The beta subunit is responsible for the synthesis of L-tryptophan from indole and L-serine.</text>
</comment>
<evidence type="ECO:0000256" key="11">
    <source>
        <dbReference type="ARBA" id="ARBA00023239"/>
    </source>
</evidence>
<reference evidence="15 16" key="1">
    <citation type="journal article" date="2016" name="Sci. Rep.">
        <title>Metabolic traits of an uncultured archaeal lineage -MSBL1- from brine pools of the Red Sea.</title>
        <authorList>
            <person name="Mwirichia R."/>
            <person name="Alam I."/>
            <person name="Rashid M."/>
            <person name="Vinu M."/>
            <person name="Ba-Alawi W."/>
            <person name="Anthony Kamau A."/>
            <person name="Kamanda Ngugi D."/>
            <person name="Goker M."/>
            <person name="Klenk H.P."/>
            <person name="Bajic V."/>
            <person name="Stingl U."/>
        </authorList>
    </citation>
    <scope>NUCLEOTIDE SEQUENCE [LARGE SCALE GENOMIC DNA]</scope>
    <source>
        <strain evidence="15">SCGC-AAA259O05</strain>
    </source>
</reference>
<keyword evidence="7" id="KW-0028">Amino-acid biosynthesis</keyword>
<evidence type="ECO:0000256" key="8">
    <source>
        <dbReference type="ARBA" id="ARBA00022822"/>
    </source>
</evidence>
<gene>
    <name evidence="15" type="ORF">AKJ41_05710</name>
</gene>
<dbReference type="PANTHER" id="PTHR48077">
    <property type="entry name" value="TRYPTOPHAN SYNTHASE-RELATED"/>
    <property type="match status" value="1"/>
</dbReference>
<evidence type="ECO:0000256" key="7">
    <source>
        <dbReference type="ARBA" id="ARBA00022605"/>
    </source>
</evidence>
<dbReference type="InterPro" id="IPR023026">
    <property type="entry name" value="Trp_synth_beta/beta-like"/>
</dbReference>
<evidence type="ECO:0000313" key="16">
    <source>
        <dbReference type="Proteomes" id="UP000070344"/>
    </source>
</evidence>
<evidence type="ECO:0000256" key="5">
    <source>
        <dbReference type="ARBA" id="ARBA00011270"/>
    </source>
</evidence>
<evidence type="ECO:0000256" key="9">
    <source>
        <dbReference type="ARBA" id="ARBA00022898"/>
    </source>
</evidence>
<organism evidence="15 16">
    <name type="scientific">candidate division MSBL1 archaeon SCGC-AAA259O05</name>
    <dbReference type="NCBI Taxonomy" id="1698271"/>
    <lineage>
        <taxon>Archaea</taxon>
        <taxon>Methanobacteriati</taxon>
        <taxon>Methanobacteriota</taxon>
        <taxon>candidate division MSBL1</taxon>
    </lineage>
</organism>
<feature type="domain" description="Tryptophan synthase beta chain-like PALP" evidence="14">
    <location>
        <begin position="73"/>
        <end position="412"/>
    </location>
</feature>
<comment type="similarity">
    <text evidence="4">Belongs to the TrpB family.</text>
</comment>
<dbReference type="InterPro" id="IPR006316">
    <property type="entry name" value="Trp_synth_b-like"/>
</dbReference>
<dbReference type="InterPro" id="IPR036052">
    <property type="entry name" value="TrpB-like_PALP_sf"/>
</dbReference>
<keyword evidence="16" id="KW-1185">Reference proteome</keyword>
<dbReference type="GO" id="GO:0004834">
    <property type="term" value="F:tryptophan synthase activity"/>
    <property type="evidence" value="ECO:0007669"/>
    <property type="project" value="UniProtKB-EC"/>
</dbReference>
<dbReference type="EMBL" id="LHXV01000099">
    <property type="protein sequence ID" value="KXA99257.1"/>
    <property type="molecule type" value="Genomic_DNA"/>
</dbReference>
<evidence type="ECO:0000256" key="1">
    <source>
        <dbReference type="ARBA" id="ARBA00001933"/>
    </source>
</evidence>
<dbReference type="PIRSF" id="PIRSF001413">
    <property type="entry name" value="Trp_syn_beta"/>
    <property type="match status" value="1"/>
</dbReference>
<accession>A0A133UYM1</accession>
<comment type="subunit">
    <text evidence="5">Tetramer of two alpha and two beta chains.</text>
</comment>
<dbReference type="AlphaFoldDB" id="A0A133UYM1"/>
<evidence type="ECO:0000256" key="4">
    <source>
        <dbReference type="ARBA" id="ARBA00009982"/>
    </source>
</evidence>
<dbReference type="SUPFAM" id="SSF53686">
    <property type="entry name" value="Tryptophan synthase beta subunit-like PLP-dependent enzymes"/>
    <property type="match status" value="1"/>
</dbReference>
<dbReference type="GO" id="GO:0030170">
    <property type="term" value="F:pyridoxal phosphate binding"/>
    <property type="evidence" value="ECO:0007669"/>
    <property type="project" value="InterPro"/>
</dbReference>
<dbReference type="Pfam" id="PF00291">
    <property type="entry name" value="PALP"/>
    <property type="match status" value="1"/>
</dbReference>
<dbReference type="NCBIfam" id="TIGR01415">
    <property type="entry name" value="trpB_rel"/>
    <property type="match status" value="1"/>
</dbReference>
<evidence type="ECO:0000256" key="2">
    <source>
        <dbReference type="ARBA" id="ARBA00002786"/>
    </source>
</evidence>
<proteinExistence type="inferred from homology"/>
<dbReference type="Gene3D" id="3.40.50.1100">
    <property type="match status" value="2"/>
</dbReference>
<keyword evidence="9" id="KW-0663">Pyridoxal phosphate</keyword>
<evidence type="ECO:0000256" key="12">
    <source>
        <dbReference type="ARBA" id="ARBA00049047"/>
    </source>
</evidence>